<dbReference type="Pfam" id="PF07729">
    <property type="entry name" value="FCD"/>
    <property type="match status" value="1"/>
</dbReference>
<dbReference type="CDD" id="cd07377">
    <property type="entry name" value="WHTH_GntR"/>
    <property type="match status" value="1"/>
</dbReference>
<feature type="domain" description="HTH gntR-type" evidence="4">
    <location>
        <begin position="6"/>
        <end position="75"/>
    </location>
</feature>
<keyword evidence="2" id="KW-0238">DNA-binding</keyword>
<evidence type="ECO:0000256" key="1">
    <source>
        <dbReference type="ARBA" id="ARBA00023015"/>
    </source>
</evidence>
<evidence type="ECO:0000256" key="2">
    <source>
        <dbReference type="ARBA" id="ARBA00023125"/>
    </source>
</evidence>
<dbReference type="AlphaFoldDB" id="A0A0B5QJD7"/>
<dbReference type="InterPro" id="IPR011711">
    <property type="entry name" value="GntR_C"/>
</dbReference>
<dbReference type="InterPro" id="IPR036388">
    <property type="entry name" value="WH-like_DNA-bd_sf"/>
</dbReference>
<dbReference type="PANTHER" id="PTHR43537">
    <property type="entry name" value="TRANSCRIPTIONAL REGULATOR, GNTR FAMILY"/>
    <property type="match status" value="1"/>
</dbReference>
<evidence type="ECO:0000313" key="5">
    <source>
        <dbReference type="EMBL" id="AJG98326.1"/>
    </source>
</evidence>
<accession>A0A0B5QJD7</accession>
<dbReference type="PRINTS" id="PR00035">
    <property type="entry name" value="HTHGNTR"/>
</dbReference>
<dbReference type="PANTHER" id="PTHR43537:SF5">
    <property type="entry name" value="UXU OPERON TRANSCRIPTIONAL REGULATOR"/>
    <property type="match status" value="1"/>
</dbReference>
<dbReference type="GO" id="GO:0003677">
    <property type="term" value="F:DNA binding"/>
    <property type="evidence" value="ECO:0007669"/>
    <property type="project" value="UniProtKB-KW"/>
</dbReference>
<dbReference type="STRING" id="1520.LF65_01723"/>
<dbReference type="OrthoDB" id="9799482at2"/>
<dbReference type="InterPro" id="IPR036390">
    <property type="entry name" value="WH_DNA-bd_sf"/>
</dbReference>
<dbReference type="KEGG" id="cbei:LF65_01723"/>
<dbReference type="EMBL" id="CP010086">
    <property type="protein sequence ID" value="AJG98326.1"/>
    <property type="molecule type" value="Genomic_DNA"/>
</dbReference>
<organism evidence="5 6">
    <name type="scientific">Clostridium beijerinckii</name>
    <name type="common">Clostridium MP</name>
    <dbReference type="NCBI Taxonomy" id="1520"/>
    <lineage>
        <taxon>Bacteria</taxon>
        <taxon>Bacillati</taxon>
        <taxon>Bacillota</taxon>
        <taxon>Clostridia</taxon>
        <taxon>Eubacteriales</taxon>
        <taxon>Clostridiaceae</taxon>
        <taxon>Clostridium</taxon>
    </lineage>
</organism>
<dbReference type="PROSITE" id="PS50949">
    <property type="entry name" value="HTH_GNTR"/>
    <property type="match status" value="1"/>
</dbReference>
<dbReference type="InterPro" id="IPR008920">
    <property type="entry name" value="TF_FadR/GntR_C"/>
</dbReference>
<dbReference type="SUPFAM" id="SSF48008">
    <property type="entry name" value="GntR ligand-binding domain-like"/>
    <property type="match status" value="1"/>
</dbReference>
<reference evidence="6" key="1">
    <citation type="submission" date="2014-12" db="EMBL/GenBank/DDBJ databases">
        <title>Genome sequence of Clostridium beijerinckii strain 59B.</title>
        <authorList>
            <person name="Little G.T."/>
            <person name="Minton N.P."/>
        </authorList>
    </citation>
    <scope>NUCLEOTIDE SEQUENCE [LARGE SCALE GENOMIC DNA]</scope>
    <source>
        <strain evidence="6">59B</strain>
    </source>
</reference>
<dbReference type="RefSeq" id="WP_041895658.1">
    <property type="nucleotide sequence ID" value="NZ_CP010086.2"/>
</dbReference>
<dbReference type="SMART" id="SM00895">
    <property type="entry name" value="FCD"/>
    <property type="match status" value="1"/>
</dbReference>
<evidence type="ECO:0000313" key="6">
    <source>
        <dbReference type="Proteomes" id="UP000031866"/>
    </source>
</evidence>
<gene>
    <name evidence="5" type="ORF">LF65_01723</name>
</gene>
<evidence type="ECO:0000256" key="3">
    <source>
        <dbReference type="ARBA" id="ARBA00023163"/>
    </source>
</evidence>
<dbReference type="Gene3D" id="1.20.120.530">
    <property type="entry name" value="GntR ligand-binding domain-like"/>
    <property type="match status" value="1"/>
</dbReference>
<dbReference type="InterPro" id="IPR000524">
    <property type="entry name" value="Tscrpt_reg_HTH_GntR"/>
</dbReference>
<keyword evidence="3" id="KW-0804">Transcription</keyword>
<dbReference type="Pfam" id="PF00392">
    <property type="entry name" value="GntR"/>
    <property type="match status" value="1"/>
</dbReference>
<dbReference type="SUPFAM" id="SSF46785">
    <property type="entry name" value="Winged helix' DNA-binding domain"/>
    <property type="match status" value="1"/>
</dbReference>
<evidence type="ECO:0000259" key="4">
    <source>
        <dbReference type="PROSITE" id="PS50949"/>
    </source>
</evidence>
<protein>
    <submittedName>
        <fullName evidence="5">Transcriptional regulator</fullName>
    </submittedName>
</protein>
<dbReference type="SMART" id="SM00345">
    <property type="entry name" value="HTH_GNTR"/>
    <property type="match status" value="1"/>
</dbReference>
<dbReference type="Gene3D" id="1.10.10.10">
    <property type="entry name" value="Winged helix-like DNA-binding domain superfamily/Winged helix DNA-binding domain"/>
    <property type="match status" value="1"/>
</dbReference>
<dbReference type="Proteomes" id="UP000031866">
    <property type="component" value="Chromosome"/>
</dbReference>
<name>A0A0B5QJD7_CLOBE</name>
<proteinExistence type="predicted"/>
<sequence>MPRKEKSLSESVADDILAMITIDKKFNIGDKLPNENELSTELKVSRTTLREAIRILVAHNILEIRRGKGTFVSEIKNITESMGLENLSTQKLDVKDLYEMRLIFEPETAYYAAKRATDKELERILYYGRLEEEMILNNEDRTEVERSFHKSIAKATHNEFMNKLMPILYKAIDNGVILSDENKSILQNTLNDHRMIMEFLEARNAEGAKAAMKIHIIRAMKDLGIPNE</sequence>
<keyword evidence="1" id="KW-0805">Transcription regulation</keyword>
<dbReference type="GO" id="GO:0003700">
    <property type="term" value="F:DNA-binding transcription factor activity"/>
    <property type="evidence" value="ECO:0007669"/>
    <property type="project" value="InterPro"/>
</dbReference>